<dbReference type="EMBL" id="PSQE01000002">
    <property type="protein sequence ID" value="RHN73890.1"/>
    <property type="molecule type" value="Genomic_DNA"/>
</dbReference>
<proteinExistence type="predicted"/>
<dbReference type="EMBL" id="AC154867">
    <property type="protein sequence ID" value="ABN08053.1"/>
    <property type="molecule type" value="Genomic_DNA"/>
</dbReference>
<dbReference type="Gramene" id="rna9779">
    <property type="protein sequence ID" value="RHN73890.1"/>
    <property type="gene ID" value="gene9779"/>
</dbReference>
<reference evidence="1" key="1">
    <citation type="submission" date="2004-12" db="EMBL/GenBank/DDBJ databases">
        <authorList>
            <person name="Town C.D."/>
        </authorList>
    </citation>
    <scope>NUCLEOTIDE SEQUENCE</scope>
</reference>
<reference evidence="1" key="2">
    <citation type="submission" date="2007-03" db="EMBL/GenBank/DDBJ databases">
        <authorList>
            <consortium name="The International Medicago Genome Annotation Group"/>
        </authorList>
    </citation>
    <scope>NUCLEOTIDE SEQUENCE</scope>
</reference>
<organism evidence="1">
    <name type="scientific">Medicago truncatula</name>
    <name type="common">Barrel medic</name>
    <name type="synonym">Medicago tribuloides</name>
    <dbReference type="NCBI Taxonomy" id="3880"/>
    <lineage>
        <taxon>Eukaryota</taxon>
        <taxon>Viridiplantae</taxon>
        <taxon>Streptophyta</taxon>
        <taxon>Embryophyta</taxon>
        <taxon>Tracheophyta</taxon>
        <taxon>Spermatophyta</taxon>
        <taxon>Magnoliopsida</taxon>
        <taxon>eudicotyledons</taxon>
        <taxon>Gunneridae</taxon>
        <taxon>Pentapetalae</taxon>
        <taxon>rosids</taxon>
        <taxon>fabids</taxon>
        <taxon>Fabales</taxon>
        <taxon>Fabaceae</taxon>
        <taxon>Papilionoideae</taxon>
        <taxon>50 kb inversion clade</taxon>
        <taxon>NPAAA clade</taxon>
        <taxon>Hologalegina</taxon>
        <taxon>IRL clade</taxon>
        <taxon>Trifolieae</taxon>
        <taxon>Medicago</taxon>
    </lineage>
</organism>
<evidence type="ECO:0000313" key="1">
    <source>
        <dbReference type="EMBL" id="ABN08053.1"/>
    </source>
</evidence>
<accession>A2Q353</accession>
<gene>
    <name evidence="1" type="ORF">MtrDRAFT_AC154867g12v2</name>
    <name evidence="2" type="ORF">MtrunA17_Chr2g0303471</name>
</gene>
<reference evidence="2" key="3">
    <citation type="journal article" date="2018" name="Nat. Plants">
        <title>Whole-genome landscape of Medicago truncatula symbiotic genes.</title>
        <authorList>
            <person name="Pecrix Y."/>
            <person name="Gamas P."/>
            <person name="Carrere S."/>
        </authorList>
    </citation>
    <scope>NUCLEOTIDE SEQUENCE</scope>
    <source>
        <tissue evidence="2">Leaves</tissue>
    </source>
</reference>
<dbReference type="AlphaFoldDB" id="A2Q353"/>
<protein>
    <submittedName>
        <fullName evidence="1">Uncharacterized protein</fullName>
    </submittedName>
</protein>
<evidence type="ECO:0000313" key="2">
    <source>
        <dbReference type="EMBL" id="RHN73890.1"/>
    </source>
</evidence>
<name>A2Q353_MEDTR</name>
<dbReference type="Proteomes" id="UP000265566">
    <property type="component" value="Chromosome 2"/>
</dbReference>
<sequence length="126" mass="14916">MFQSDDNFQDLLERYINNAEPVSFNVSNDVDEKSYDCIVNLLLDSNSKRNRRDKIRHPRSDHFLLPVVSCKTTEEMQNVYNAIGPYWRVVMCASEEENPKLFYQMDRYRMGAGIQDHDSDPLWARF</sequence>